<keyword evidence="3" id="KW-1185">Reference proteome</keyword>
<evidence type="ECO:0000313" key="2">
    <source>
        <dbReference type="EMBL" id="MEK8089053.1"/>
    </source>
</evidence>
<feature type="chain" id="PRO_5045215945" description="DUF2271 domain-containing protein" evidence="1">
    <location>
        <begin position="21"/>
        <end position="186"/>
    </location>
</feature>
<comment type="caution">
    <text evidence="2">The sequence shown here is derived from an EMBL/GenBank/DDBJ whole genome shotgun (WGS) entry which is preliminary data.</text>
</comment>
<gene>
    <name evidence="2" type="ORF">WOB96_04680</name>
</gene>
<keyword evidence="1" id="KW-0732">Signal</keyword>
<protein>
    <recommendedName>
        <fullName evidence="4">DUF2271 domain-containing protein</fullName>
    </recommendedName>
</protein>
<feature type="signal peptide" evidence="1">
    <location>
        <begin position="1"/>
        <end position="20"/>
    </location>
</feature>
<dbReference type="RefSeq" id="WP_341370119.1">
    <property type="nucleotide sequence ID" value="NZ_JBBPCO010000003.1"/>
</dbReference>
<reference evidence="2 3" key="1">
    <citation type="submission" date="2024-04" db="EMBL/GenBank/DDBJ databases">
        <authorList>
            <person name="Abashina T."/>
            <person name="Shaikin A."/>
        </authorList>
    </citation>
    <scope>NUCLEOTIDE SEQUENCE [LARGE SCALE GENOMIC DNA]</scope>
    <source>
        <strain evidence="2 3">AAFK</strain>
    </source>
</reference>
<sequence length="186" mass="20495">MKQIQSAMLSILLLASPVWADPPQGAVRELDFHLSARSPEQLAAFYSARGFPESAIQALGKICFLTVGMRNETSQIVWLALDRWRITDAEGRAVPRLTRTDWQQRWDAIDLPPGNRATFNWTQLPEQRDLQPGEPVGGNLAILPPAGPFSLEASFRTGAEKTGPVLKIQVDNLRCPSADASHGEQP</sequence>
<evidence type="ECO:0008006" key="4">
    <source>
        <dbReference type="Google" id="ProtNLM"/>
    </source>
</evidence>
<evidence type="ECO:0000313" key="3">
    <source>
        <dbReference type="Proteomes" id="UP001446205"/>
    </source>
</evidence>
<dbReference type="EMBL" id="JBBPCO010000003">
    <property type="protein sequence ID" value="MEK8089053.1"/>
    <property type="molecule type" value="Genomic_DNA"/>
</dbReference>
<proteinExistence type="predicted"/>
<organism evidence="2 3">
    <name type="scientific">Thermithiobacillus plumbiphilus</name>
    <dbReference type="NCBI Taxonomy" id="1729899"/>
    <lineage>
        <taxon>Bacteria</taxon>
        <taxon>Pseudomonadati</taxon>
        <taxon>Pseudomonadota</taxon>
        <taxon>Acidithiobacillia</taxon>
        <taxon>Acidithiobacillales</taxon>
        <taxon>Thermithiobacillaceae</taxon>
        <taxon>Thermithiobacillus</taxon>
    </lineage>
</organism>
<evidence type="ECO:0000256" key="1">
    <source>
        <dbReference type="SAM" id="SignalP"/>
    </source>
</evidence>
<name>A0ABU9D9A5_9PROT</name>
<accession>A0ABU9D9A5</accession>
<dbReference type="Proteomes" id="UP001446205">
    <property type="component" value="Unassembled WGS sequence"/>
</dbReference>